<accession>A0A0L6U5T7</accession>
<sequence>MPVRNTRSRAKTSLDQRPPSYNTRKAFFKEGFSKAHKFLGRAFEGFSDKGDEKLVSEDSHHDEEEEDDLNRLYSNEMVPLAFPDEGDEESTFSSSPSAREFDNERRDTPKCPEPIPAYRRNMISASPRAADVKLQRV</sequence>
<feature type="region of interest" description="Disordered" evidence="1">
    <location>
        <begin position="1"/>
        <end position="22"/>
    </location>
</feature>
<feature type="compositionally biased region" description="Basic and acidic residues" evidence="1">
    <location>
        <begin position="49"/>
        <end position="62"/>
    </location>
</feature>
<reference evidence="2 3" key="1">
    <citation type="submission" date="2015-08" db="EMBL/GenBank/DDBJ databases">
        <title>Next Generation Sequencing and Analysis of the Genome of Puccinia sorghi L Schw, the Causal Agent of Maize Common Rust.</title>
        <authorList>
            <person name="Rochi L."/>
            <person name="Burguener G."/>
            <person name="Darino M."/>
            <person name="Turjanski A."/>
            <person name="Kreff E."/>
            <person name="Dieguez M.J."/>
            <person name="Sacco F."/>
        </authorList>
    </citation>
    <scope>NUCLEOTIDE SEQUENCE [LARGE SCALE GENOMIC DNA]</scope>
    <source>
        <strain evidence="2 3">RO10H11247</strain>
    </source>
</reference>
<dbReference type="OrthoDB" id="2500956at2759"/>
<gene>
    <name evidence="2" type="ORF">VP01_994g6</name>
</gene>
<comment type="caution">
    <text evidence="2">The sequence shown here is derived from an EMBL/GenBank/DDBJ whole genome shotgun (WGS) entry which is preliminary data.</text>
</comment>
<proteinExistence type="predicted"/>
<organism evidence="2 3">
    <name type="scientific">Puccinia sorghi</name>
    <dbReference type="NCBI Taxonomy" id="27349"/>
    <lineage>
        <taxon>Eukaryota</taxon>
        <taxon>Fungi</taxon>
        <taxon>Dikarya</taxon>
        <taxon>Basidiomycota</taxon>
        <taxon>Pucciniomycotina</taxon>
        <taxon>Pucciniomycetes</taxon>
        <taxon>Pucciniales</taxon>
        <taxon>Pucciniaceae</taxon>
        <taxon>Puccinia</taxon>
    </lineage>
</organism>
<name>A0A0L6U5T7_9BASI</name>
<evidence type="ECO:0000256" key="1">
    <source>
        <dbReference type="SAM" id="MobiDB-lite"/>
    </source>
</evidence>
<feature type="compositionally biased region" description="Polar residues" evidence="1">
    <location>
        <begin position="11"/>
        <end position="22"/>
    </location>
</feature>
<feature type="compositionally biased region" description="Basic and acidic residues" evidence="1">
    <location>
        <begin position="99"/>
        <end position="110"/>
    </location>
</feature>
<dbReference type="EMBL" id="LAVV01015658">
    <property type="protein sequence ID" value="KNZ43712.1"/>
    <property type="molecule type" value="Genomic_DNA"/>
</dbReference>
<keyword evidence="3" id="KW-1185">Reference proteome</keyword>
<evidence type="ECO:0000313" key="2">
    <source>
        <dbReference type="EMBL" id="KNZ43712.1"/>
    </source>
</evidence>
<feature type="region of interest" description="Disordered" evidence="1">
    <location>
        <begin position="49"/>
        <end position="137"/>
    </location>
</feature>
<protein>
    <submittedName>
        <fullName evidence="2">Uncharacterized protein</fullName>
    </submittedName>
</protein>
<dbReference type="Proteomes" id="UP000037035">
    <property type="component" value="Unassembled WGS sequence"/>
</dbReference>
<evidence type="ECO:0000313" key="3">
    <source>
        <dbReference type="Proteomes" id="UP000037035"/>
    </source>
</evidence>
<feature type="compositionally biased region" description="Basic residues" evidence="1">
    <location>
        <begin position="1"/>
        <end position="10"/>
    </location>
</feature>
<dbReference type="VEuPathDB" id="FungiDB:VP01_994g6"/>
<dbReference type="AlphaFoldDB" id="A0A0L6U5T7"/>